<sequence>MWVEILSNKCSRLWCLDLSGLKLAYISIKLKSARLDLLQFHKGFSNMCIGCFLSASRASGYSNLTDCGGVDEEVPLGSDAAVLSSGCKNLWKLNLSYCSVVTDKGMKHLSQLQRLSALEIRGHLNITSIGLTAVAAGCRILTELDMERMAMSNLTRLQDVKLVCLNGATLEGTELALWARFVRIKKVKLLSAAEI</sequence>
<dbReference type="Proteomes" id="UP001057402">
    <property type="component" value="Chromosome 5"/>
</dbReference>
<accession>A0ACB9QVE5</accession>
<evidence type="ECO:0000313" key="1">
    <source>
        <dbReference type="EMBL" id="KAI4369379.1"/>
    </source>
</evidence>
<keyword evidence="2" id="KW-1185">Reference proteome</keyword>
<evidence type="ECO:0000313" key="2">
    <source>
        <dbReference type="Proteomes" id="UP001057402"/>
    </source>
</evidence>
<proteinExistence type="predicted"/>
<reference evidence="2" key="1">
    <citation type="journal article" date="2023" name="Front. Plant Sci.">
        <title>Chromosomal-level genome assembly of Melastoma candidum provides insights into trichome evolution.</title>
        <authorList>
            <person name="Zhong Y."/>
            <person name="Wu W."/>
            <person name="Sun C."/>
            <person name="Zou P."/>
            <person name="Liu Y."/>
            <person name="Dai S."/>
            <person name="Zhou R."/>
        </authorList>
    </citation>
    <scope>NUCLEOTIDE SEQUENCE [LARGE SCALE GENOMIC DNA]</scope>
</reference>
<dbReference type="EMBL" id="CM042884">
    <property type="protein sequence ID" value="KAI4369379.1"/>
    <property type="molecule type" value="Genomic_DNA"/>
</dbReference>
<organism evidence="1 2">
    <name type="scientific">Melastoma candidum</name>
    <dbReference type="NCBI Taxonomy" id="119954"/>
    <lineage>
        <taxon>Eukaryota</taxon>
        <taxon>Viridiplantae</taxon>
        <taxon>Streptophyta</taxon>
        <taxon>Embryophyta</taxon>
        <taxon>Tracheophyta</taxon>
        <taxon>Spermatophyta</taxon>
        <taxon>Magnoliopsida</taxon>
        <taxon>eudicotyledons</taxon>
        <taxon>Gunneridae</taxon>
        <taxon>Pentapetalae</taxon>
        <taxon>rosids</taxon>
        <taxon>malvids</taxon>
        <taxon>Myrtales</taxon>
        <taxon>Melastomataceae</taxon>
        <taxon>Melastomatoideae</taxon>
        <taxon>Melastomateae</taxon>
        <taxon>Melastoma</taxon>
    </lineage>
</organism>
<comment type="caution">
    <text evidence="1">The sequence shown here is derived from an EMBL/GenBank/DDBJ whole genome shotgun (WGS) entry which is preliminary data.</text>
</comment>
<gene>
    <name evidence="1" type="ORF">MLD38_017822</name>
</gene>
<protein>
    <submittedName>
        <fullName evidence="1">Uncharacterized protein</fullName>
    </submittedName>
</protein>
<name>A0ACB9QVE5_9MYRT</name>